<dbReference type="FunFam" id="3.30.40.10:FF:000388">
    <property type="entry name" value="Putative RING zinc finger domain superfamily protein"/>
    <property type="match status" value="1"/>
</dbReference>
<dbReference type="AlphaFoldDB" id="A0A7S0F3Y2"/>
<sequence length="430" mass="48269">MGSGLSLVTISLPSEANSDSITEVANVIAPSIFASHIISQFEGSQERVHARIQTFHPADIVRAIMLRDLERIRNSFLNGDPDSETPTIHELLPRVRRMSAILEGLLPALNAVRSQASSGGSLKKVPKEIVDAFPTQKWRAGDSGSKLECYICLEEYEEGDVLRRLPCNHQFHSKCIDRWLLEVHRTCPCCRKAVYEEDVSETTRQATDTLQSPESQSSERILRLSRALNDDEFDRQQQYARSRNQLSSSIAQLQALRQRQRELDVQRNRLETIQQGLQATRSRLRSELDELRRSNADITSAGAYEHPSDDEMSASREAALNDPVNRQPSSGIDEEVSLSQDNPIENQQHGTSSPAKIKHAGADSKKKKIALRPSKDTSQSAARSSTRRNQKIDSFTLQRNSLRHQTSSVHSSLPRRALVGASWQYAQLRT</sequence>
<keyword evidence="1" id="KW-0479">Metal-binding</keyword>
<dbReference type="InterPro" id="IPR001841">
    <property type="entry name" value="Znf_RING"/>
</dbReference>
<feature type="region of interest" description="Disordered" evidence="2">
    <location>
        <begin position="296"/>
        <end position="316"/>
    </location>
</feature>
<dbReference type="Pfam" id="PF13639">
    <property type="entry name" value="zf-RING_2"/>
    <property type="match status" value="1"/>
</dbReference>
<dbReference type="InterPro" id="IPR013083">
    <property type="entry name" value="Znf_RING/FYVE/PHD"/>
</dbReference>
<evidence type="ECO:0000259" key="3">
    <source>
        <dbReference type="PROSITE" id="PS50089"/>
    </source>
</evidence>
<dbReference type="CDD" id="cd16454">
    <property type="entry name" value="RING-H2_PA-TM-RING"/>
    <property type="match status" value="1"/>
</dbReference>
<dbReference type="PROSITE" id="PS50089">
    <property type="entry name" value="ZF_RING_2"/>
    <property type="match status" value="1"/>
</dbReference>
<feature type="compositionally biased region" description="Polar residues" evidence="2">
    <location>
        <begin position="343"/>
        <end position="354"/>
    </location>
</feature>
<dbReference type="SUPFAM" id="SSF57850">
    <property type="entry name" value="RING/U-box"/>
    <property type="match status" value="1"/>
</dbReference>
<feature type="domain" description="RING-type" evidence="3">
    <location>
        <begin position="149"/>
        <end position="191"/>
    </location>
</feature>
<dbReference type="Gene3D" id="3.30.40.10">
    <property type="entry name" value="Zinc/RING finger domain, C3HC4 (zinc finger)"/>
    <property type="match status" value="1"/>
</dbReference>
<name>A0A7S0F3Y2_9CRYP</name>
<dbReference type="PANTHER" id="PTHR47531">
    <property type="entry name" value="RING/U-BOX SUPERFAMILY PROTEIN"/>
    <property type="match status" value="1"/>
</dbReference>
<dbReference type="GO" id="GO:0008270">
    <property type="term" value="F:zinc ion binding"/>
    <property type="evidence" value="ECO:0007669"/>
    <property type="project" value="UniProtKB-KW"/>
</dbReference>
<keyword evidence="1" id="KW-0863">Zinc-finger</keyword>
<dbReference type="PANTHER" id="PTHR47531:SF2">
    <property type="entry name" value="RING_U-BOX SUPERFAMILY PROTEIN"/>
    <property type="match status" value="1"/>
</dbReference>
<evidence type="ECO:0000256" key="2">
    <source>
        <dbReference type="SAM" id="MobiDB-lite"/>
    </source>
</evidence>
<feature type="region of interest" description="Disordered" evidence="2">
    <location>
        <begin position="201"/>
        <end position="220"/>
    </location>
</feature>
<accession>A0A7S0F3Y2</accession>
<feature type="compositionally biased region" description="Polar residues" evidence="2">
    <location>
        <begin position="202"/>
        <end position="219"/>
    </location>
</feature>
<feature type="region of interest" description="Disordered" evidence="2">
    <location>
        <begin position="343"/>
        <end position="394"/>
    </location>
</feature>
<protein>
    <recommendedName>
        <fullName evidence="3">RING-type domain-containing protein</fullName>
    </recommendedName>
</protein>
<dbReference type="EMBL" id="HBEO01030713">
    <property type="protein sequence ID" value="CAD8503168.1"/>
    <property type="molecule type" value="Transcribed_RNA"/>
</dbReference>
<keyword evidence="1" id="KW-0862">Zinc</keyword>
<gene>
    <name evidence="4" type="ORF">HPHI1048_LOCUS20824</name>
</gene>
<dbReference type="SMART" id="SM00184">
    <property type="entry name" value="RING"/>
    <property type="match status" value="1"/>
</dbReference>
<proteinExistence type="predicted"/>
<reference evidence="4" key="1">
    <citation type="submission" date="2021-01" db="EMBL/GenBank/DDBJ databases">
        <authorList>
            <person name="Corre E."/>
            <person name="Pelletier E."/>
            <person name="Niang G."/>
            <person name="Scheremetjew M."/>
            <person name="Finn R."/>
            <person name="Kale V."/>
            <person name="Holt S."/>
            <person name="Cochrane G."/>
            <person name="Meng A."/>
            <person name="Brown T."/>
            <person name="Cohen L."/>
        </authorList>
    </citation>
    <scope>NUCLEOTIDE SEQUENCE</scope>
    <source>
        <strain evidence="4">CCMP325</strain>
    </source>
</reference>
<evidence type="ECO:0000313" key="4">
    <source>
        <dbReference type="EMBL" id="CAD8503168.1"/>
    </source>
</evidence>
<evidence type="ECO:0000256" key="1">
    <source>
        <dbReference type="PROSITE-ProRule" id="PRU00175"/>
    </source>
</evidence>
<organism evidence="4">
    <name type="scientific">Hanusia phi</name>
    <dbReference type="NCBI Taxonomy" id="3032"/>
    <lineage>
        <taxon>Eukaryota</taxon>
        <taxon>Cryptophyceae</taxon>
        <taxon>Pyrenomonadales</taxon>
        <taxon>Geminigeraceae</taxon>
        <taxon>Hanusia</taxon>
    </lineage>
</organism>